<sequence>MPPHARPGRGPKPQKSGRTELRQQKRKRDQEDLQQLEQRVAELDPKSDATKNFSHFPLSVPTAKGLEASHFQTLTDVQAEAVPLALKGKDVLGAAKTGSGKTLAFIIPVLEKLYRAQWTEFDGLGALIISPTRELAVQIFEVLRKVGRHHAFSAGLVIGGKSLKEEAERLDRMNILVCTPGRMLQHLDQTAGFDANNLQILVLDEADRIMDMGFQSAVDALVEHLPKERQTLMFSATQSKKVSDLARLSLKDPEYVSVHEAAVSATPTNLQQHYIVTPLTEKLDTLYGFIKANLKSKIIVFLSSGKQVRFVYESFRHLQPGIPLLHLHGRQKQIARMEITNRFTAAKQTCLFATDVVARGIDFPAVDWVIQADCPEDVDTYIHRVGRTARYQSNGRAVLFLDPSEEPGMLKKLELKKIPIQKVNVKEKKKKSIKDQLQSMCFQNPDLKYLGQKAFISYTRSVHLQRDKEVFKFNKLDLDGFAASLGLPGTPQVKFRKGEDIKRIKNAPRAGMSSGSESDEDGEKKTKKKNEVRTKYDKMFERTNQDVLSSHYNKLVLDGDDKEGDEEEDFLSVKRVLRDGDLDDEANGAYKSTAKIIDGLGGEEPFVVDSKRREKALKSKKKMLKFKGNSTKMVFDEDGNAHAVYELKDEDDFVGEGPAEEQRRKFVEDETSRVREADVDDKALAKQKRREKKEKRKAAERAERMGIVSDDEDAPMLHNADDGEDPLALLRSLPMGDNGSDSEGDREPPKKRAKKWFEDDSDDEKKSKSKGKVFKVQEEPETLEDLEALATGLLD</sequence>
<feature type="compositionally biased region" description="Basic and acidic residues" evidence="12">
    <location>
        <begin position="17"/>
        <end position="31"/>
    </location>
</feature>
<dbReference type="InterPro" id="IPR000629">
    <property type="entry name" value="RNA-helicase_DEAD-box_CS"/>
</dbReference>
<evidence type="ECO:0000256" key="9">
    <source>
        <dbReference type="ARBA" id="ARBA00023242"/>
    </source>
</evidence>
<keyword evidence="7 10" id="KW-0067">ATP-binding</keyword>
<protein>
    <recommendedName>
        <fullName evidence="11">ATP-dependent RNA helicase</fullName>
        <ecNumber evidence="11">3.6.4.13</ecNumber>
    </recommendedName>
</protein>
<comment type="subcellular location">
    <subcellularLocation>
        <location evidence="1">Nucleus</location>
        <location evidence="1">Nucleolus</location>
    </subcellularLocation>
</comment>
<evidence type="ECO:0000256" key="6">
    <source>
        <dbReference type="ARBA" id="ARBA00022806"/>
    </source>
</evidence>
<evidence type="ECO:0000256" key="12">
    <source>
        <dbReference type="SAM" id="MobiDB-lite"/>
    </source>
</evidence>
<feature type="region of interest" description="Disordered" evidence="12">
    <location>
        <begin position="649"/>
        <end position="795"/>
    </location>
</feature>
<name>A0A0N0DEM0_FUSLA</name>
<evidence type="ECO:0000256" key="10">
    <source>
        <dbReference type="RuleBase" id="RU000492"/>
    </source>
</evidence>
<keyword evidence="16" id="KW-1185">Reference proteome</keyword>
<evidence type="ECO:0000313" key="15">
    <source>
        <dbReference type="EMBL" id="KPA41314.1"/>
    </source>
</evidence>
<feature type="domain" description="Helicase ATP-binding" evidence="13">
    <location>
        <begin position="82"/>
        <end position="256"/>
    </location>
</feature>
<evidence type="ECO:0000256" key="11">
    <source>
        <dbReference type="RuleBase" id="RU365068"/>
    </source>
</evidence>
<keyword evidence="2" id="KW-0690">Ribosome biogenesis</keyword>
<dbReference type="GO" id="GO:0006364">
    <property type="term" value="P:rRNA processing"/>
    <property type="evidence" value="ECO:0007669"/>
    <property type="project" value="UniProtKB-KW"/>
</dbReference>
<dbReference type="Proteomes" id="UP000037904">
    <property type="component" value="Unassembled WGS sequence"/>
</dbReference>
<dbReference type="InterPro" id="IPR025313">
    <property type="entry name" value="SPB4-like_CTE"/>
</dbReference>
<dbReference type="SUPFAM" id="SSF52540">
    <property type="entry name" value="P-loop containing nucleoside triphosphate hydrolases"/>
    <property type="match status" value="1"/>
</dbReference>
<evidence type="ECO:0000256" key="1">
    <source>
        <dbReference type="ARBA" id="ARBA00004604"/>
    </source>
</evidence>
<feature type="region of interest" description="Disordered" evidence="12">
    <location>
        <begin position="496"/>
        <end position="533"/>
    </location>
</feature>
<dbReference type="InterPro" id="IPR011545">
    <property type="entry name" value="DEAD/DEAH_box_helicase_dom"/>
</dbReference>
<dbReference type="InterPro" id="IPR014001">
    <property type="entry name" value="Helicase_ATP-bd"/>
</dbReference>
<dbReference type="SMART" id="SM00487">
    <property type="entry name" value="DEXDc"/>
    <property type="match status" value="1"/>
</dbReference>
<gene>
    <name evidence="15" type="ORF">FLAG1_05816</name>
</gene>
<dbReference type="CDD" id="cd18787">
    <property type="entry name" value="SF2_C_DEAD"/>
    <property type="match status" value="1"/>
</dbReference>
<comment type="catalytic activity">
    <reaction evidence="11">
        <text>ATP + H2O = ADP + phosphate + H(+)</text>
        <dbReference type="Rhea" id="RHEA:13065"/>
        <dbReference type="ChEBI" id="CHEBI:15377"/>
        <dbReference type="ChEBI" id="CHEBI:15378"/>
        <dbReference type="ChEBI" id="CHEBI:30616"/>
        <dbReference type="ChEBI" id="CHEBI:43474"/>
        <dbReference type="ChEBI" id="CHEBI:456216"/>
        <dbReference type="EC" id="3.6.4.13"/>
    </reaction>
</comment>
<dbReference type="PROSITE" id="PS51194">
    <property type="entry name" value="HELICASE_CTER"/>
    <property type="match status" value="1"/>
</dbReference>
<dbReference type="Pfam" id="PF00270">
    <property type="entry name" value="DEAD"/>
    <property type="match status" value="1"/>
</dbReference>
<dbReference type="PROSITE" id="PS00039">
    <property type="entry name" value="DEAD_ATP_HELICASE"/>
    <property type="match status" value="1"/>
</dbReference>
<keyword evidence="4 10" id="KW-0547">Nucleotide-binding</keyword>
<dbReference type="SMART" id="SM01178">
    <property type="entry name" value="DUF4217"/>
    <property type="match status" value="1"/>
</dbReference>
<dbReference type="Pfam" id="PF00271">
    <property type="entry name" value="Helicase_C"/>
    <property type="match status" value="1"/>
</dbReference>
<evidence type="ECO:0000313" key="16">
    <source>
        <dbReference type="Proteomes" id="UP000037904"/>
    </source>
</evidence>
<keyword evidence="8 11" id="KW-0694">RNA-binding</keyword>
<comment type="domain">
    <text evidence="11">The Q motif is unique to and characteristic of the DEAD box family of RNA helicases and controls ATP binding and hydrolysis.</text>
</comment>
<dbReference type="GO" id="GO:0005730">
    <property type="term" value="C:nucleolus"/>
    <property type="evidence" value="ECO:0007669"/>
    <property type="project" value="UniProtKB-SubCell"/>
</dbReference>
<dbReference type="GO" id="GO:0003724">
    <property type="term" value="F:RNA helicase activity"/>
    <property type="evidence" value="ECO:0007669"/>
    <property type="project" value="UniProtKB-EC"/>
</dbReference>
<dbReference type="InterPro" id="IPR027417">
    <property type="entry name" value="P-loop_NTPase"/>
</dbReference>
<dbReference type="GO" id="GO:0005524">
    <property type="term" value="F:ATP binding"/>
    <property type="evidence" value="ECO:0007669"/>
    <property type="project" value="UniProtKB-UniRule"/>
</dbReference>
<dbReference type="PROSITE" id="PS51192">
    <property type="entry name" value="HELICASE_ATP_BIND_1"/>
    <property type="match status" value="1"/>
</dbReference>
<keyword evidence="9" id="KW-0539">Nucleus</keyword>
<comment type="function">
    <text evidence="11">RNA helicase.</text>
</comment>
<evidence type="ECO:0000256" key="5">
    <source>
        <dbReference type="ARBA" id="ARBA00022801"/>
    </source>
</evidence>
<dbReference type="InterPro" id="IPR001650">
    <property type="entry name" value="Helicase_C-like"/>
</dbReference>
<evidence type="ECO:0000256" key="3">
    <source>
        <dbReference type="ARBA" id="ARBA00022552"/>
    </source>
</evidence>
<comment type="similarity">
    <text evidence="10">Belongs to the DEAD box helicase family.</text>
</comment>
<dbReference type="GO" id="GO:0016887">
    <property type="term" value="F:ATP hydrolysis activity"/>
    <property type="evidence" value="ECO:0007669"/>
    <property type="project" value="RHEA"/>
</dbReference>
<feature type="compositionally biased region" description="Basic residues" evidence="12">
    <location>
        <begin position="685"/>
        <end position="696"/>
    </location>
</feature>
<keyword evidence="5 10" id="KW-0378">Hydrolase</keyword>
<dbReference type="PANTHER" id="PTHR24031">
    <property type="entry name" value="RNA HELICASE"/>
    <property type="match status" value="1"/>
</dbReference>
<organism evidence="15 16">
    <name type="scientific">Fusarium langsethiae</name>
    <dbReference type="NCBI Taxonomy" id="179993"/>
    <lineage>
        <taxon>Eukaryota</taxon>
        <taxon>Fungi</taxon>
        <taxon>Dikarya</taxon>
        <taxon>Ascomycota</taxon>
        <taxon>Pezizomycotina</taxon>
        <taxon>Sordariomycetes</taxon>
        <taxon>Hypocreomycetidae</taxon>
        <taxon>Hypocreales</taxon>
        <taxon>Nectriaceae</taxon>
        <taxon>Fusarium</taxon>
    </lineage>
</organism>
<dbReference type="AlphaFoldDB" id="A0A0N0DEM0"/>
<evidence type="ECO:0000256" key="4">
    <source>
        <dbReference type="ARBA" id="ARBA00022741"/>
    </source>
</evidence>
<reference evidence="15 16" key="1">
    <citation type="submission" date="2015-04" db="EMBL/GenBank/DDBJ databases">
        <title>The draft genome sequence of Fusarium langsethiae, a T-2/HT-2 mycotoxin producer.</title>
        <authorList>
            <person name="Lysoe E."/>
            <person name="Divon H.H."/>
            <person name="Terzi V."/>
            <person name="Orru L."/>
            <person name="Lamontanara A."/>
            <person name="Kolseth A.-K."/>
            <person name="Frandsen R.J."/>
            <person name="Nielsen K."/>
            <person name="Thrane U."/>
        </authorList>
    </citation>
    <scope>NUCLEOTIDE SEQUENCE [LARGE SCALE GENOMIC DNA]</scope>
    <source>
        <strain evidence="15 16">Fl201059</strain>
    </source>
</reference>
<evidence type="ECO:0000259" key="13">
    <source>
        <dbReference type="PROSITE" id="PS51192"/>
    </source>
</evidence>
<evidence type="ECO:0000256" key="2">
    <source>
        <dbReference type="ARBA" id="ARBA00022517"/>
    </source>
</evidence>
<evidence type="ECO:0000256" key="8">
    <source>
        <dbReference type="ARBA" id="ARBA00022884"/>
    </source>
</evidence>
<feature type="domain" description="Helicase C-terminal" evidence="14">
    <location>
        <begin position="282"/>
        <end position="431"/>
    </location>
</feature>
<dbReference type="Pfam" id="PF13959">
    <property type="entry name" value="CTE_SPB4"/>
    <property type="match status" value="1"/>
</dbReference>
<dbReference type="CDD" id="cd17941">
    <property type="entry name" value="DEADc_DDX10"/>
    <property type="match status" value="1"/>
</dbReference>
<proteinExistence type="inferred from homology"/>
<keyword evidence="3" id="KW-0698">rRNA processing</keyword>
<accession>A0A0N0DEM0</accession>
<feature type="compositionally biased region" description="Basic and acidic residues" evidence="12">
    <location>
        <begin position="743"/>
        <end position="766"/>
    </location>
</feature>
<dbReference type="Gene3D" id="3.40.50.300">
    <property type="entry name" value="P-loop containing nucleotide triphosphate hydrolases"/>
    <property type="match status" value="2"/>
</dbReference>
<dbReference type="GO" id="GO:0003723">
    <property type="term" value="F:RNA binding"/>
    <property type="evidence" value="ECO:0007669"/>
    <property type="project" value="UniProtKB-UniRule"/>
</dbReference>
<feature type="region of interest" description="Disordered" evidence="12">
    <location>
        <begin position="1"/>
        <end position="32"/>
    </location>
</feature>
<dbReference type="EC" id="3.6.4.13" evidence="11"/>
<dbReference type="EMBL" id="JXCE01000101">
    <property type="protein sequence ID" value="KPA41314.1"/>
    <property type="molecule type" value="Genomic_DNA"/>
</dbReference>
<comment type="caution">
    <text evidence="15">The sequence shown here is derived from an EMBL/GenBank/DDBJ whole genome shotgun (WGS) entry which is preliminary data.</text>
</comment>
<keyword evidence="6 10" id="KW-0347">Helicase</keyword>
<feature type="compositionally biased region" description="Basic and acidic residues" evidence="12">
    <location>
        <begin position="660"/>
        <end position="684"/>
    </location>
</feature>
<evidence type="ECO:0000259" key="14">
    <source>
        <dbReference type="PROSITE" id="PS51194"/>
    </source>
</evidence>
<evidence type="ECO:0000256" key="7">
    <source>
        <dbReference type="ARBA" id="ARBA00022840"/>
    </source>
</evidence>
<dbReference type="SMART" id="SM00490">
    <property type="entry name" value="HELICc"/>
    <property type="match status" value="1"/>
</dbReference>